<organism evidence="1 2">
    <name type="scientific">Pseudomonas oryzae</name>
    <dbReference type="NCBI Taxonomy" id="1392877"/>
    <lineage>
        <taxon>Bacteria</taxon>
        <taxon>Pseudomonadati</taxon>
        <taxon>Pseudomonadota</taxon>
        <taxon>Gammaproteobacteria</taxon>
        <taxon>Pseudomonadales</taxon>
        <taxon>Pseudomonadaceae</taxon>
        <taxon>Pseudomonas</taxon>
    </lineage>
</organism>
<dbReference type="EMBL" id="LT629751">
    <property type="protein sequence ID" value="SDT33718.1"/>
    <property type="molecule type" value="Genomic_DNA"/>
</dbReference>
<dbReference type="OrthoDB" id="6898838at2"/>
<dbReference type="RefSeq" id="WP_090352032.1">
    <property type="nucleotide sequence ID" value="NZ_LT629751.1"/>
</dbReference>
<evidence type="ECO:0008006" key="3">
    <source>
        <dbReference type="Google" id="ProtNLM"/>
    </source>
</evidence>
<dbReference type="Gene3D" id="2.10.260.10">
    <property type="match status" value="1"/>
</dbReference>
<name>A0A1H1ZJ06_9PSED</name>
<gene>
    <name evidence="1" type="ORF">SAMN05216221_4286</name>
</gene>
<dbReference type="SUPFAM" id="SSF89447">
    <property type="entry name" value="AbrB/MazE/MraZ-like"/>
    <property type="match status" value="1"/>
</dbReference>
<dbReference type="AlphaFoldDB" id="A0A1H1ZJ06"/>
<evidence type="ECO:0000313" key="1">
    <source>
        <dbReference type="EMBL" id="SDT33718.1"/>
    </source>
</evidence>
<reference evidence="2" key="1">
    <citation type="submission" date="2016-10" db="EMBL/GenBank/DDBJ databases">
        <authorList>
            <person name="Varghese N."/>
            <person name="Submissions S."/>
        </authorList>
    </citation>
    <scope>NUCLEOTIDE SEQUENCE [LARGE SCALE GENOMIC DNA]</scope>
    <source>
        <strain evidence="2">KCTC 32247</strain>
    </source>
</reference>
<proteinExistence type="predicted"/>
<protein>
    <recommendedName>
        <fullName evidence="3">AbrB/MazE/SpoVT family DNA-binding domain-containing protein</fullName>
    </recommendedName>
</protein>
<keyword evidence="2" id="KW-1185">Reference proteome</keyword>
<evidence type="ECO:0000313" key="2">
    <source>
        <dbReference type="Proteomes" id="UP000243359"/>
    </source>
</evidence>
<sequence length="86" mass="9621">MPINLPIEDWDGEPALRLPDEVLQRLDLQVGDSLYLVEAWVGDGPRLVLSKTPKIPDRVDALVAQWERELAEEQAESASPESAKDE</sequence>
<accession>A0A1H1ZJ06</accession>
<dbReference type="Proteomes" id="UP000243359">
    <property type="component" value="Chromosome I"/>
</dbReference>
<dbReference type="InterPro" id="IPR037914">
    <property type="entry name" value="SpoVT-AbrB_sf"/>
</dbReference>